<dbReference type="SMART" id="SM00448">
    <property type="entry name" value="REC"/>
    <property type="match status" value="1"/>
</dbReference>
<sequence>MNDLYRILIGDDHQHARQAIRMIVEKDPRFEIVGEATNGKEVIRLTEELMPDMILMDINMPVINGFTATRLIKEKFPYIKIVIVTVSDDASDLFDALKQGAQGYLLKNLKPSLWLEYLQAIAADETPMPKEIARRILHEFNTPPAPPCKTNLTSREQEILTWVTQGLSNKEIAKQCLISEYTVKNHLKNIMQKLHLNNRVQLTRYAYENGLMESELKDDSKEG</sequence>
<dbReference type="AlphaFoldDB" id="A0A7W2AS27"/>
<dbReference type="PROSITE" id="PS50043">
    <property type="entry name" value="HTH_LUXR_2"/>
    <property type="match status" value="1"/>
</dbReference>
<dbReference type="RefSeq" id="WP_181741117.1">
    <property type="nucleotide sequence ID" value="NZ_JACEOL010000037.1"/>
</dbReference>
<reference evidence="8 9" key="1">
    <citation type="submission" date="2020-07" db="EMBL/GenBank/DDBJ databases">
        <title>Thermoactinomyces phylogeny.</title>
        <authorList>
            <person name="Dunlap C."/>
        </authorList>
    </citation>
    <scope>NUCLEOTIDE SEQUENCE [LARGE SCALE GENOMIC DNA]</scope>
    <source>
        <strain evidence="8 9">AMNI-1</strain>
    </source>
</reference>
<keyword evidence="2" id="KW-0805">Transcription regulation</keyword>
<protein>
    <submittedName>
        <fullName evidence="8">Response regulator transcription factor</fullName>
    </submittedName>
</protein>
<evidence type="ECO:0000256" key="4">
    <source>
        <dbReference type="ARBA" id="ARBA00023163"/>
    </source>
</evidence>
<name>A0A7W2AS27_9BACL</name>
<dbReference type="InterPro" id="IPR001789">
    <property type="entry name" value="Sig_transdc_resp-reg_receiver"/>
</dbReference>
<evidence type="ECO:0000259" key="7">
    <source>
        <dbReference type="PROSITE" id="PS50110"/>
    </source>
</evidence>
<proteinExistence type="predicted"/>
<evidence type="ECO:0000256" key="1">
    <source>
        <dbReference type="ARBA" id="ARBA00022553"/>
    </source>
</evidence>
<comment type="caution">
    <text evidence="8">The sequence shown here is derived from an EMBL/GenBank/DDBJ whole genome shotgun (WGS) entry which is preliminary data.</text>
</comment>
<dbReference type="PROSITE" id="PS00622">
    <property type="entry name" value="HTH_LUXR_1"/>
    <property type="match status" value="1"/>
</dbReference>
<dbReference type="Pfam" id="PF00196">
    <property type="entry name" value="GerE"/>
    <property type="match status" value="1"/>
</dbReference>
<dbReference type="SUPFAM" id="SSF52172">
    <property type="entry name" value="CheY-like"/>
    <property type="match status" value="1"/>
</dbReference>
<dbReference type="InterPro" id="IPR000792">
    <property type="entry name" value="Tscrpt_reg_LuxR_C"/>
</dbReference>
<dbReference type="SMART" id="SM00421">
    <property type="entry name" value="HTH_LUXR"/>
    <property type="match status" value="1"/>
</dbReference>
<dbReference type="CDD" id="cd17535">
    <property type="entry name" value="REC_NarL-like"/>
    <property type="match status" value="1"/>
</dbReference>
<dbReference type="GO" id="GO:0006355">
    <property type="term" value="P:regulation of DNA-templated transcription"/>
    <property type="evidence" value="ECO:0007669"/>
    <property type="project" value="InterPro"/>
</dbReference>
<evidence type="ECO:0000256" key="5">
    <source>
        <dbReference type="PROSITE-ProRule" id="PRU00169"/>
    </source>
</evidence>
<feature type="domain" description="Response regulatory" evidence="7">
    <location>
        <begin position="6"/>
        <end position="122"/>
    </location>
</feature>
<evidence type="ECO:0000313" key="9">
    <source>
        <dbReference type="Proteomes" id="UP000538292"/>
    </source>
</evidence>
<dbReference type="Proteomes" id="UP000538292">
    <property type="component" value="Unassembled WGS sequence"/>
</dbReference>
<organism evidence="8 9">
    <name type="scientific">Thermoactinomyces mirandus</name>
    <dbReference type="NCBI Taxonomy" id="2756294"/>
    <lineage>
        <taxon>Bacteria</taxon>
        <taxon>Bacillati</taxon>
        <taxon>Bacillota</taxon>
        <taxon>Bacilli</taxon>
        <taxon>Bacillales</taxon>
        <taxon>Thermoactinomycetaceae</taxon>
        <taxon>Thermoactinomyces</taxon>
    </lineage>
</organism>
<keyword evidence="1 5" id="KW-0597">Phosphoprotein</keyword>
<evidence type="ECO:0000313" key="8">
    <source>
        <dbReference type="EMBL" id="MBA4603007.1"/>
    </source>
</evidence>
<dbReference type="GO" id="GO:0003677">
    <property type="term" value="F:DNA binding"/>
    <property type="evidence" value="ECO:0007669"/>
    <property type="project" value="UniProtKB-KW"/>
</dbReference>
<dbReference type="PROSITE" id="PS50110">
    <property type="entry name" value="RESPONSE_REGULATORY"/>
    <property type="match status" value="1"/>
</dbReference>
<dbReference type="GO" id="GO:0000160">
    <property type="term" value="P:phosphorelay signal transduction system"/>
    <property type="evidence" value="ECO:0007669"/>
    <property type="project" value="InterPro"/>
</dbReference>
<gene>
    <name evidence="8" type="ORF">H2C83_11905</name>
</gene>
<keyword evidence="4" id="KW-0804">Transcription</keyword>
<dbReference type="SUPFAM" id="SSF46894">
    <property type="entry name" value="C-terminal effector domain of the bipartite response regulators"/>
    <property type="match status" value="1"/>
</dbReference>
<dbReference type="PANTHER" id="PTHR43214:SF43">
    <property type="entry name" value="TWO-COMPONENT RESPONSE REGULATOR"/>
    <property type="match status" value="1"/>
</dbReference>
<evidence type="ECO:0000259" key="6">
    <source>
        <dbReference type="PROSITE" id="PS50043"/>
    </source>
</evidence>
<dbReference type="PANTHER" id="PTHR43214">
    <property type="entry name" value="TWO-COMPONENT RESPONSE REGULATOR"/>
    <property type="match status" value="1"/>
</dbReference>
<dbReference type="Pfam" id="PF00072">
    <property type="entry name" value="Response_reg"/>
    <property type="match status" value="1"/>
</dbReference>
<feature type="domain" description="HTH luxR-type" evidence="6">
    <location>
        <begin position="146"/>
        <end position="210"/>
    </location>
</feature>
<feature type="modified residue" description="4-aspartylphosphate" evidence="5">
    <location>
        <position position="57"/>
    </location>
</feature>
<keyword evidence="3" id="KW-0238">DNA-binding</keyword>
<evidence type="ECO:0000256" key="3">
    <source>
        <dbReference type="ARBA" id="ARBA00023125"/>
    </source>
</evidence>
<dbReference type="InterPro" id="IPR016032">
    <property type="entry name" value="Sig_transdc_resp-reg_C-effctor"/>
</dbReference>
<dbReference type="InterPro" id="IPR011006">
    <property type="entry name" value="CheY-like_superfamily"/>
</dbReference>
<dbReference type="InterPro" id="IPR039420">
    <property type="entry name" value="WalR-like"/>
</dbReference>
<dbReference type="CDD" id="cd06170">
    <property type="entry name" value="LuxR_C_like"/>
    <property type="match status" value="1"/>
</dbReference>
<dbReference type="InterPro" id="IPR058245">
    <property type="entry name" value="NreC/VraR/RcsB-like_REC"/>
</dbReference>
<dbReference type="PRINTS" id="PR00038">
    <property type="entry name" value="HTHLUXR"/>
</dbReference>
<dbReference type="EMBL" id="JACEOL010000037">
    <property type="protein sequence ID" value="MBA4603007.1"/>
    <property type="molecule type" value="Genomic_DNA"/>
</dbReference>
<dbReference type="Gene3D" id="3.40.50.2300">
    <property type="match status" value="1"/>
</dbReference>
<accession>A0A7W2AS27</accession>
<keyword evidence="9" id="KW-1185">Reference proteome</keyword>
<evidence type="ECO:0000256" key="2">
    <source>
        <dbReference type="ARBA" id="ARBA00023015"/>
    </source>
</evidence>